<evidence type="ECO:0000313" key="2">
    <source>
        <dbReference type="EMBL" id="QBY55558.1"/>
    </source>
</evidence>
<accession>A0A4P7LIZ4</accession>
<protein>
    <submittedName>
        <fullName evidence="2">Tripartite tricarboxylate transporter substrate binding protein</fullName>
    </submittedName>
</protein>
<dbReference type="Pfam" id="PF03401">
    <property type="entry name" value="TctC"/>
    <property type="match status" value="1"/>
</dbReference>
<dbReference type="PIRSF" id="PIRSF017082">
    <property type="entry name" value="YflP"/>
    <property type="match status" value="1"/>
</dbReference>
<organism evidence="2 3">
    <name type="scientific">Cupriavidus oxalaticus</name>
    <dbReference type="NCBI Taxonomy" id="96344"/>
    <lineage>
        <taxon>Bacteria</taxon>
        <taxon>Pseudomonadati</taxon>
        <taxon>Pseudomonadota</taxon>
        <taxon>Betaproteobacteria</taxon>
        <taxon>Burkholderiales</taxon>
        <taxon>Burkholderiaceae</taxon>
        <taxon>Cupriavidus</taxon>
    </lineage>
</organism>
<dbReference type="PANTHER" id="PTHR42928">
    <property type="entry name" value="TRICARBOXYLATE-BINDING PROTEIN"/>
    <property type="match status" value="1"/>
</dbReference>
<evidence type="ECO:0000256" key="1">
    <source>
        <dbReference type="ARBA" id="ARBA00006987"/>
    </source>
</evidence>
<keyword evidence="2" id="KW-0614">Plasmid</keyword>
<dbReference type="InterPro" id="IPR042100">
    <property type="entry name" value="Bug_dom1"/>
</dbReference>
<dbReference type="OrthoDB" id="8678477at2"/>
<dbReference type="EMBL" id="CP038636">
    <property type="protein sequence ID" value="QBY55558.1"/>
    <property type="molecule type" value="Genomic_DNA"/>
</dbReference>
<geneLocation type="plasmid" evidence="2">
    <name>unnamed1</name>
</geneLocation>
<dbReference type="SUPFAM" id="SSF53850">
    <property type="entry name" value="Periplasmic binding protein-like II"/>
    <property type="match status" value="1"/>
</dbReference>
<name>A0A4P7LIZ4_9BURK</name>
<gene>
    <name evidence="2" type="ORF">E0W60_31620</name>
</gene>
<comment type="similarity">
    <text evidence="1">Belongs to the UPF0065 (bug) family.</text>
</comment>
<dbReference type="CDD" id="cd13578">
    <property type="entry name" value="PBP2_Bug27"/>
    <property type="match status" value="1"/>
</dbReference>
<dbReference type="KEGG" id="cox:E0W60_31620"/>
<dbReference type="AlphaFoldDB" id="A0A4P7LIZ4"/>
<dbReference type="InterPro" id="IPR005064">
    <property type="entry name" value="BUG"/>
</dbReference>
<proteinExistence type="inferred from homology"/>
<sequence>MIFTKAIRTFLVPFGIGIAGMLGTPFAAAAEWAPSRPVKLIVPSTPGAGADITARLFGERLAVALGQPAVVENRGGAGGLAGAEAGAKSAPDGQTLVLGSDYAFTIYPQLAKTPYDPVKDFVPVGLIANVPMVLVVNPNKVGARNVKELIALAKTNPGKFAIASAGNGSSHHLAAEYFKHKAGIDLLHVPYKGAAPAMTDVLGGQADMMFVSPVTALPYLKSGKLKALGVSVPHRIPVLRDVPTLDEAGVPNFDIGIWFGFLYPARTPPGAISRVNAELQKIVQMPEVRSRLDEMGYTPVGGTPEMLAKRIEKDSATYRKLIHDAKIKLD</sequence>
<dbReference type="Proteomes" id="UP000295294">
    <property type="component" value="Plasmid unnamed1"/>
</dbReference>
<dbReference type="PANTHER" id="PTHR42928:SF5">
    <property type="entry name" value="BLR1237 PROTEIN"/>
    <property type="match status" value="1"/>
</dbReference>
<reference evidence="2 3" key="1">
    <citation type="submission" date="2019-03" db="EMBL/GenBank/DDBJ databases">
        <title>Efficiently degradation of phenoxyalkanoic acid herbicides by Cupriavidus oxalaticus strain X32.</title>
        <authorList>
            <person name="Sheng X."/>
        </authorList>
    </citation>
    <scope>NUCLEOTIDE SEQUENCE [LARGE SCALE GENOMIC DNA]</scope>
    <source>
        <strain evidence="2 3">X32</strain>
        <plasmid evidence="2 3">unnamed1</plasmid>
    </source>
</reference>
<evidence type="ECO:0000313" key="3">
    <source>
        <dbReference type="Proteomes" id="UP000295294"/>
    </source>
</evidence>
<dbReference type="RefSeq" id="WP_135706797.1">
    <property type="nucleotide sequence ID" value="NZ_CP038636.1"/>
</dbReference>
<dbReference type="Gene3D" id="3.40.190.150">
    <property type="entry name" value="Bordetella uptake gene, domain 1"/>
    <property type="match status" value="1"/>
</dbReference>
<dbReference type="Gene3D" id="3.40.190.10">
    <property type="entry name" value="Periplasmic binding protein-like II"/>
    <property type="match status" value="1"/>
</dbReference>